<reference evidence="1 2" key="1">
    <citation type="submission" date="2019-03" db="EMBL/GenBank/DDBJ databases">
        <title>Genomic Encyclopedia of Archaeal and Bacterial Type Strains, Phase II (KMG-II): from individual species to whole genera.</title>
        <authorList>
            <person name="Goeker M."/>
        </authorList>
    </citation>
    <scope>NUCLEOTIDE SEQUENCE [LARGE SCALE GENOMIC DNA]</scope>
    <source>
        <strain evidence="1 2">DSM 24323</strain>
    </source>
</reference>
<keyword evidence="2" id="KW-1185">Reference proteome</keyword>
<name>A0A4R7J444_9ACTN</name>
<dbReference type="AlphaFoldDB" id="A0A4R7J444"/>
<sequence>MIGTPHLLRVAAFDRTLSSSARMNAVRAAFRLELAGPTSAGADVEPAMRVLRKVVSLHEDGQRSASSLLLDQLVAGGMPFADSWKEN</sequence>
<comment type="caution">
    <text evidence="1">The sequence shown here is derived from an EMBL/GenBank/DDBJ whole genome shotgun (WGS) entry which is preliminary data.</text>
</comment>
<accession>A0A4R7J444</accession>
<evidence type="ECO:0000313" key="2">
    <source>
        <dbReference type="Proteomes" id="UP000295371"/>
    </source>
</evidence>
<protein>
    <submittedName>
        <fullName evidence="1">Uncharacterized protein</fullName>
    </submittedName>
</protein>
<dbReference type="EMBL" id="SOAW01000002">
    <property type="protein sequence ID" value="TDT31117.1"/>
    <property type="molecule type" value="Genomic_DNA"/>
</dbReference>
<dbReference type="RefSeq" id="WP_133755428.1">
    <property type="nucleotide sequence ID" value="NZ_SOAW01000002.1"/>
</dbReference>
<evidence type="ECO:0000313" key="1">
    <source>
        <dbReference type="EMBL" id="TDT31117.1"/>
    </source>
</evidence>
<gene>
    <name evidence="1" type="ORF">CLV29_2530</name>
</gene>
<dbReference type="Proteomes" id="UP000295371">
    <property type="component" value="Unassembled WGS sequence"/>
</dbReference>
<organism evidence="1 2">
    <name type="scientific">Naumannella halotolerans</name>
    <dbReference type="NCBI Taxonomy" id="993414"/>
    <lineage>
        <taxon>Bacteria</taxon>
        <taxon>Bacillati</taxon>
        <taxon>Actinomycetota</taxon>
        <taxon>Actinomycetes</taxon>
        <taxon>Propionibacteriales</taxon>
        <taxon>Propionibacteriaceae</taxon>
        <taxon>Naumannella</taxon>
    </lineage>
</organism>
<proteinExistence type="predicted"/>